<evidence type="ECO:0000256" key="4">
    <source>
        <dbReference type="ARBA" id="ARBA00022777"/>
    </source>
</evidence>
<sequence>MGPVKDKIIKLRNQRNSEERQAGGWTLRGDCTAEICGMEAACKPLRKNFHTCICPHDSSIPTKDLKCPNRLIVPPTPNPIRNIIPPTTIFFNDTSGNSSWTPNPPLQIQSGLTDIPNTFIAASVTGIVVCVLLCIALPLYNKCKKRACIETCGKKSRRENHENVITPVSLSKGLLDPDCYATNPQYMAASPENSMTYFSPLVLPRDSIIFQNVIGEGCFGKVYKGELTLQNKNVNTVAIKVLKDSATKEAEDDFMREVEIMTSFHHSNILSLLGVVAKEPGKSPMMVFEFMPYGDLTEVLRSNSTTFWKHDSNLPRLNKESLLNIAMQIACGMCYLAEQHFVHRDLACRNCLVGLNLTVKIADFGMSRDVYTCDYYKIGGSRLLPVRWMSPESITYGRFTLESDVWSFGVVLWEIYSLGKQPYFGNSNEDVVKLILQGIMLIPPKDCPLGICDIMRLCWKTEPRDRINFEKICSLLKRIKATCAEQEPLPRPPPFPVSPLLHTAIKGLHVTEIEVEDYLEPQPSATPHEYIQPLPD</sequence>
<dbReference type="Pfam" id="PF07714">
    <property type="entry name" value="PK_Tyr_Ser-Thr"/>
    <property type="match status" value="1"/>
</dbReference>
<keyword evidence="9" id="KW-1133">Transmembrane helix</keyword>
<keyword evidence="6" id="KW-0829">Tyrosine-protein kinase</keyword>
<proteinExistence type="predicted"/>
<evidence type="ECO:0000256" key="5">
    <source>
        <dbReference type="ARBA" id="ARBA00022840"/>
    </source>
</evidence>
<evidence type="ECO:0000313" key="11">
    <source>
        <dbReference type="EnsemblMetazoa" id="XP_014253444.1"/>
    </source>
</evidence>
<evidence type="ECO:0000256" key="9">
    <source>
        <dbReference type="SAM" id="Phobius"/>
    </source>
</evidence>
<dbReference type="PROSITE" id="PS00109">
    <property type="entry name" value="PROTEIN_KINASE_TYR"/>
    <property type="match status" value="1"/>
</dbReference>
<dbReference type="InterPro" id="IPR020635">
    <property type="entry name" value="Tyr_kinase_cat_dom"/>
</dbReference>
<name>A0A8I6RVZ4_CIMLE</name>
<dbReference type="PRINTS" id="PR00109">
    <property type="entry name" value="TYRKINASE"/>
</dbReference>
<evidence type="ECO:0000256" key="6">
    <source>
        <dbReference type="ARBA" id="ARBA00023137"/>
    </source>
</evidence>
<accession>A0A8I6RVZ4</accession>
<dbReference type="PANTHER" id="PTHR24416">
    <property type="entry name" value="TYROSINE-PROTEIN KINASE RECEPTOR"/>
    <property type="match status" value="1"/>
</dbReference>
<comment type="subcellular location">
    <subcellularLocation>
        <location evidence="1">Membrane</location>
        <topology evidence="1">Single-pass membrane protein</topology>
    </subcellularLocation>
</comment>
<dbReference type="SMART" id="SM00220">
    <property type="entry name" value="S_TKc"/>
    <property type="match status" value="1"/>
</dbReference>
<organism evidence="11 12">
    <name type="scientific">Cimex lectularius</name>
    <name type="common">Bed bug</name>
    <name type="synonym">Acanthia lectularia</name>
    <dbReference type="NCBI Taxonomy" id="79782"/>
    <lineage>
        <taxon>Eukaryota</taxon>
        <taxon>Metazoa</taxon>
        <taxon>Ecdysozoa</taxon>
        <taxon>Arthropoda</taxon>
        <taxon>Hexapoda</taxon>
        <taxon>Insecta</taxon>
        <taxon>Pterygota</taxon>
        <taxon>Neoptera</taxon>
        <taxon>Paraneoptera</taxon>
        <taxon>Hemiptera</taxon>
        <taxon>Heteroptera</taxon>
        <taxon>Panheteroptera</taxon>
        <taxon>Cimicomorpha</taxon>
        <taxon>Cimicidae</taxon>
        <taxon>Cimex</taxon>
    </lineage>
</organism>
<dbReference type="GO" id="GO:0043121">
    <property type="term" value="F:neurotrophin binding"/>
    <property type="evidence" value="ECO:0007669"/>
    <property type="project" value="TreeGrafter"/>
</dbReference>
<evidence type="ECO:0000256" key="7">
    <source>
        <dbReference type="ARBA" id="ARBA00051243"/>
    </source>
</evidence>
<dbReference type="GO" id="GO:0005524">
    <property type="term" value="F:ATP binding"/>
    <property type="evidence" value="ECO:0007669"/>
    <property type="project" value="UniProtKB-UniRule"/>
</dbReference>
<feature type="domain" description="Protein kinase" evidence="10">
    <location>
        <begin position="208"/>
        <end position="479"/>
    </location>
</feature>
<keyword evidence="4" id="KW-0418">Kinase</keyword>
<dbReference type="KEGG" id="clec:106668826"/>
<evidence type="ECO:0000256" key="2">
    <source>
        <dbReference type="ARBA" id="ARBA00022679"/>
    </source>
</evidence>
<dbReference type="Gene3D" id="3.30.200.20">
    <property type="entry name" value="Phosphorylase Kinase, domain 1"/>
    <property type="match status" value="1"/>
</dbReference>
<dbReference type="OMA" id="CEDATEI"/>
<dbReference type="Gene3D" id="1.10.510.10">
    <property type="entry name" value="Transferase(Phosphotransferase) domain 1"/>
    <property type="match status" value="1"/>
</dbReference>
<evidence type="ECO:0000256" key="3">
    <source>
        <dbReference type="ARBA" id="ARBA00022741"/>
    </source>
</evidence>
<dbReference type="Proteomes" id="UP000494040">
    <property type="component" value="Unassembled WGS sequence"/>
</dbReference>
<feature type="transmembrane region" description="Helical" evidence="9">
    <location>
        <begin position="119"/>
        <end position="140"/>
    </location>
</feature>
<dbReference type="InterPro" id="IPR001245">
    <property type="entry name" value="Ser-Thr/Tyr_kinase_cat_dom"/>
</dbReference>
<evidence type="ECO:0000313" key="12">
    <source>
        <dbReference type="Proteomes" id="UP000494040"/>
    </source>
</evidence>
<keyword evidence="3 8" id="KW-0547">Nucleotide-binding</keyword>
<dbReference type="EnsemblMetazoa" id="XM_014397958.2">
    <property type="protein sequence ID" value="XP_014253444.1"/>
    <property type="gene ID" value="LOC106668826"/>
</dbReference>
<dbReference type="InterPro" id="IPR011009">
    <property type="entry name" value="Kinase-like_dom_sf"/>
</dbReference>
<evidence type="ECO:0000256" key="8">
    <source>
        <dbReference type="PROSITE-ProRule" id="PRU10141"/>
    </source>
</evidence>
<dbReference type="PROSITE" id="PS50011">
    <property type="entry name" value="PROTEIN_KINASE_DOM"/>
    <property type="match status" value="1"/>
</dbReference>
<keyword evidence="9" id="KW-0472">Membrane</keyword>
<dbReference type="PROSITE" id="PS00107">
    <property type="entry name" value="PROTEIN_KINASE_ATP"/>
    <property type="match status" value="1"/>
</dbReference>
<dbReference type="GO" id="GO:0005886">
    <property type="term" value="C:plasma membrane"/>
    <property type="evidence" value="ECO:0007669"/>
    <property type="project" value="TreeGrafter"/>
</dbReference>
<dbReference type="RefSeq" id="XP_014253444.1">
    <property type="nucleotide sequence ID" value="XM_014397958.2"/>
</dbReference>
<dbReference type="GO" id="GO:0004714">
    <property type="term" value="F:transmembrane receptor protein tyrosine kinase activity"/>
    <property type="evidence" value="ECO:0007669"/>
    <property type="project" value="UniProtKB-EC"/>
</dbReference>
<dbReference type="GO" id="GO:0030424">
    <property type="term" value="C:axon"/>
    <property type="evidence" value="ECO:0007669"/>
    <property type="project" value="TreeGrafter"/>
</dbReference>
<dbReference type="InterPro" id="IPR008266">
    <property type="entry name" value="Tyr_kinase_AS"/>
</dbReference>
<dbReference type="GO" id="GO:0043235">
    <property type="term" value="C:receptor complex"/>
    <property type="evidence" value="ECO:0007669"/>
    <property type="project" value="TreeGrafter"/>
</dbReference>
<keyword evidence="5 8" id="KW-0067">ATP-binding</keyword>
<comment type="catalytic activity">
    <reaction evidence="7">
        <text>L-tyrosyl-[protein] + ATP = O-phospho-L-tyrosyl-[protein] + ADP + H(+)</text>
        <dbReference type="Rhea" id="RHEA:10596"/>
        <dbReference type="Rhea" id="RHEA-COMP:10136"/>
        <dbReference type="Rhea" id="RHEA-COMP:20101"/>
        <dbReference type="ChEBI" id="CHEBI:15378"/>
        <dbReference type="ChEBI" id="CHEBI:30616"/>
        <dbReference type="ChEBI" id="CHEBI:46858"/>
        <dbReference type="ChEBI" id="CHEBI:61978"/>
        <dbReference type="ChEBI" id="CHEBI:456216"/>
        <dbReference type="EC" id="2.7.10.1"/>
    </reaction>
</comment>
<dbReference type="GO" id="GO:0007169">
    <property type="term" value="P:cell surface receptor protein tyrosine kinase signaling pathway"/>
    <property type="evidence" value="ECO:0007669"/>
    <property type="project" value="TreeGrafter"/>
</dbReference>
<dbReference type="InterPro" id="IPR017441">
    <property type="entry name" value="Protein_kinase_ATP_BS"/>
</dbReference>
<dbReference type="InterPro" id="IPR000719">
    <property type="entry name" value="Prot_kinase_dom"/>
</dbReference>
<dbReference type="OrthoDB" id="2431000at2759"/>
<dbReference type="InterPro" id="IPR050122">
    <property type="entry name" value="RTK"/>
</dbReference>
<dbReference type="PANTHER" id="PTHR24416:SF619">
    <property type="entry name" value="TYROSINE-PROTEIN KINASE TRANSMEMBRANE RECEPTOR ROR-LIKE PROTEIN"/>
    <property type="match status" value="1"/>
</dbReference>
<dbReference type="GeneID" id="106668826"/>
<dbReference type="GO" id="GO:0051897">
    <property type="term" value="P:positive regulation of phosphatidylinositol 3-kinase/protein kinase B signal transduction"/>
    <property type="evidence" value="ECO:0007669"/>
    <property type="project" value="TreeGrafter"/>
</dbReference>
<dbReference type="GO" id="GO:1990090">
    <property type="term" value="P:cellular response to nerve growth factor stimulus"/>
    <property type="evidence" value="ECO:0007669"/>
    <property type="project" value="TreeGrafter"/>
</dbReference>
<dbReference type="SUPFAM" id="SSF56112">
    <property type="entry name" value="Protein kinase-like (PK-like)"/>
    <property type="match status" value="1"/>
</dbReference>
<keyword evidence="9" id="KW-0812">Transmembrane</keyword>
<dbReference type="SMART" id="SM00219">
    <property type="entry name" value="TyrKc"/>
    <property type="match status" value="1"/>
</dbReference>
<reference evidence="11" key="1">
    <citation type="submission" date="2022-01" db="UniProtKB">
        <authorList>
            <consortium name="EnsemblMetazoa"/>
        </authorList>
    </citation>
    <scope>IDENTIFICATION</scope>
</reference>
<dbReference type="FunFam" id="1.10.510.10:FF:000554">
    <property type="entry name" value="Predicted protein"/>
    <property type="match status" value="1"/>
</dbReference>
<dbReference type="GO" id="GO:0005030">
    <property type="term" value="F:neurotrophin receptor activity"/>
    <property type="evidence" value="ECO:0007669"/>
    <property type="project" value="TreeGrafter"/>
</dbReference>
<evidence type="ECO:0000256" key="1">
    <source>
        <dbReference type="ARBA" id="ARBA00004167"/>
    </source>
</evidence>
<protein>
    <recommendedName>
        <fullName evidence="10">Protein kinase domain-containing protein</fullName>
    </recommendedName>
</protein>
<keyword evidence="12" id="KW-1185">Reference proteome</keyword>
<keyword evidence="2" id="KW-0808">Transferase</keyword>
<dbReference type="AlphaFoldDB" id="A0A8I6RVZ4"/>
<dbReference type="GO" id="GO:0010976">
    <property type="term" value="P:positive regulation of neuron projection development"/>
    <property type="evidence" value="ECO:0007669"/>
    <property type="project" value="TreeGrafter"/>
</dbReference>
<evidence type="ECO:0000259" key="10">
    <source>
        <dbReference type="PROSITE" id="PS50011"/>
    </source>
</evidence>
<feature type="binding site" evidence="8">
    <location>
        <position position="240"/>
    </location>
    <ligand>
        <name>ATP</name>
        <dbReference type="ChEBI" id="CHEBI:30616"/>
    </ligand>
</feature>